<accession>A0ACC6U4G4</accession>
<evidence type="ECO:0000313" key="1">
    <source>
        <dbReference type="EMBL" id="MEX3934442.1"/>
    </source>
</evidence>
<evidence type="ECO:0000313" key="2">
    <source>
        <dbReference type="Proteomes" id="UP001558850"/>
    </source>
</evidence>
<keyword evidence="2" id="KW-1185">Reference proteome</keyword>
<gene>
    <name evidence="1" type="ORF">AB4Y32_22085</name>
</gene>
<name>A0ACC6U4G4_9BURK</name>
<protein>
    <submittedName>
        <fullName evidence="1">Dipeptidase</fullName>
    </submittedName>
</protein>
<dbReference type="Proteomes" id="UP001558850">
    <property type="component" value="Unassembled WGS sequence"/>
</dbReference>
<organism evidence="1 2">
    <name type="scientific">Paraburkholderia phymatum</name>
    <dbReference type="NCBI Taxonomy" id="148447"/>
    <lineage>
        <taxon>Bacteria</taxon>
        <taxon>Pseudomonadati</taxon>
        <taxon>Pseudomonadota</taxon>
        <taxon>Betaproteobacteria</taxon>
        <taxon>Burkholderiales</taxon>
        <taxon>Burkholderiaceae</taxon>
        <taxon>Paraburkholderia</taxon>
    </lineage>
</organism>
<reference evidence="1" key="1">
    <citation type="submission" date="2024-07" db="EMBL/GenBank/DDBJ databases">
        <title>A survey of Mimosa microsymbionts across Brazilian biomes reveals a high diversity of Paraburkholderia nodulating endemic species, but also that Cupriavidus is common as a symbiont of widespread species.</title>
        <authorList>
            <person name="Rouws L."/>
            <person name="Barauna A."/>
            <person name="Beukes C."/>
            <person name="Rouws J.R.C."/>
            <person name="De Faria S.M."/>
            <person name="Gross E."/>
            <person name="Bueno Dos Reis Junior F."/>
            <person name="Simon M.F."/>
            <person name="Maluk M."/>
            <person name="Odee D.W."/>
            <person name="Kenicer G."/>
            <person name="Young J.P.W."/>
            <person name="Reis V.M."/>
            <person name="Zilli J."/>
            <person name="James E.K."/>
        </authorList>
    </citation>
    <scope>NUCLEOTIDE SEQUENCE</scope>
    <source>
        <strain evidence="1">EG181B</strain>
    </source>
</reference>
<sequence length="335" mass="37499">MNNWNISEQAANLHADAMVCDMTLPWRTPGSQAIKDEVPRKLREAGFNFVSFTVAGDESSTLDAIRAVARDRAFLQSQPDECILVDKYEDVLRAKREGKVAIGLHFQGTVPVGRELKLVEVFYKLGIRHMLMAYNQKNFVADGCHEVGGSGLSRFGRELITEMNRVGMFVDVAHTSYNASMEAIEFSDRPVIVSHGNIWKFHEHPRCYRDDQIKAIAQSGGVIGLTGLSIFTGDDDASIGKFVDQIDYVAELVGPEHVGFGFDYVPDLPALIASAASEASKWPEEGGYSRPDVKQIEPERVPQITQMLLDRGYSEKYVRLILGENWARLMQQIWK</sequence>
<proteinExistence type="predicted"/>
<dbReference type="EMBL" id="JBFRCH010000013">
    <property type="protein sequence ID" value="MEX3934442.1"/>
    <property type="molecule type" value="Genomic_DNA"/>
</dbReference>
<comment type="caution">
    <text evidence="1">The sequence shown here is derived from an EMBL/GenBank/DDBJ whole genome shotgun (WGS) entry which is preliminary data.</text>
</comment>